<keyword evidence="1" id="KW-0732">Signal</keyword>
<dbReference type="GO" id="GO:0004620">
    <property type="term" value="F:phospholipase activity"/>
    <property type="evidence" value="ECO:0007669"/>
    <property type="project" value="InterPro"/>
</dbReference>
<feature type="signal peptide" evidence="1">
    <location>
        <begin position="1"/>
        <end position="23"/>
    </location>
</feature>
<evidence type="ECO:0000313" key="2">
    <source>
        <dbReference type="EMBL" id="CEM41105.1"/>
    </source>
</evidence>
<accession>A0A0G4HB82</accession>
<dbReference type="PANTHER" id="PTHR21325">
    <property type="entry name" value="PHOSPHOLIPASE B, PLB1"/>
    <property type="match status" value="1"/>
</dbReference>
<reference evidence="2" key="1">
    <citation type="submission" date="2014-11" db="EMBL/GenBank/DDBJ databases">
        <authorList>
            <person name="Otto D Thomas"/>
            <person name="Naeem Raeece"/>
        </authorList>
    </citation>
    <scope>NUCLEOTIDE SEQUENCE</scope>
</reference>
<dbReference type="InterPro" id="IPR038885">
    <property type="entry name" value="PLB1"/>
</dbReference>
<evidence type="ECO:0000256" key="1">
    <source>
        <dbReference type="SAM" id="SignalP"/>
    </source>
</evidence>
<protein>
    <submittedName>
        <fullName evidence="2">Uncharacterized protein</fullName>
    </submittedName>
</protein>
<dbReference type="EMBL" id="CDMZ01002170">
    <property type="protein sequence ID" value="CEM41105.1"/>
    <property type="molecule type" value="Genomic_DNA"/>
</dbReference>
<dbReference type="InterPro" id="IPR036514">
    <property type="entry name" value="SGNH_hydro_sf"/>
</dbReference>
<dbReference type="Gene3D" id="3.40.50.1110">
    <property type="entry name" value="SGNH hydrolase"/>
    <property type="match status" value="1"/>
</dbReference>
<feature type="chain" id="PRO_5005191253" evidence="1">
    <location>
        <begin position="24"/>
        <end position="418"/>
    </location>
</feature>
<name>A0A0G4HB82_9ALVE</name>
<dbReference type="Pfam" id="PF00657">
    <property type="entry name" value="Lipase_GDSL"/>
    <property type="match status" value="1"/>
</dbReference>
<dbReference type="GO" id="GO:0006644">
    <property type="term" value="P:phospholipid metabolic process"/>
    <property type="evidence" value="ECO:0007669"/>
    <property type="project" value="TreeGrafter"/>
</dbReference>
<gene>
    <name evidence="2" type="ORF">Cvel_6138</name>
</gene>
<dbReference type="VEuPathDB" id="CryptoDB:Cvel_6138"/>
<dbReference type="AlphaFoldDB" id="A0A0G4HB82"/>
<dbReference type="SUPFAM" id="SSF52266">
    <property type="entry name" value="SGNH hydrolase"/>
    <property type="match status" value="1"/>
</dbReference>
<dbReference type="PANTHER" id="PTHR21325:SF31">
    <property type="entry name" value="GH22081P-RELATED"/>
    <property type="match status" value="1"/>
</dbReference>
<organism evidence="2">
    <name type="scientific">Chromera velia CCMP2878</name>
    <dbReference type="NCBI Taxonomy" id="1169474"/>
    <lineage>
        <taxon>Eukaryota</taxon>
        <taxon>Sar</taxon>
        <taxon>Alveolata</taxon>
        <taxon>Colpodellida</taxon>
        <taxon>Chromeraceae</taxon>
        <taxon>Chromera</taxon>
    </lineage>
</organism>
<dbReference type="InterPro" id="IPR001087">
    <property type="entry name" value="GDSL"/>
</dbReference>
<proteinExistence type="predicted"/>
<sequence length="418" mass="46453">MTRCKASLFSFFVFLGSLSISLGVWSGEETGEIVDDLYEHEGLLGGGLSTLSSEPPLSLLGSLPAPLPFNCTTEEMDSREGEAKDIHDLHPSDIKVVMALGDSVTAAFGMAGKSLNPFSEFGEYRGRSWFIGGDSKATTTTSILRHYSVDGLMGYSKGHHLPEICFGPICPPLQRRHETDQLNAAQSGALAMNLFNQWNYLRDMMLDDKTIDIRGSWKLMNIFIGSNDMCFSCTGLFYTSPEEYERTLRAVLEDVRRTMPKTFVSLVEVFRVSALHRLAESIPSCRGVHRLLPVQCSCGFLPSVLGGDKLRKKMDQVADKYNEAITRVAADFQARGDPDFAVVSIPAFSHVKEKELEADFLSTTDCFHPSAEAHQVMGALLWNNLISPRENKTSDMPPRSEWDHLIKCANKDTRLYVD</sequence>